<keyword evidence="4" id="KW-0853">WD repeat</keyword>
<dbReference type="VEuPathDB" id="TrichDB:TVAGG3_0606440"/>
<dbReference type="Proteomes" id="UP000001542">
    <property type="component" value="Unassembled WGS sequence"/>
</dbReference>
<evidence type="ECO:0000313" key="14">
    <source>
        <dbReference type="Proteomes" id="UP000001542"/>
    </source>
</evidence>
<dbReference type="GO" id="GO:0045503">
    <property type="term" value="F:dynein light chain binding"/>
    <property type="evidence" value="ECO:0000318"/>
    <property type="project" value="GO_Central"/>
</dbReference>
<evidence type="ECO:0000256" key="1">
    <source>
        <dbReference type="ARBA" id="ARBA00004430"/>
    </source>
</evidence>
<dbReference type="GO" id="GO:0045504">
    <property type="term" value="F:dynein heavy chain binding"/>
    <property type="evidence" value="ECO:0000318"/>
    <property type="project" value="GO_Central"/>
</dbReference>
<feature type="compositionally biased region" description="Low complexity" evidence="12">
    <location>
        <begin position="588"/>
        <end position="599"/>
    </location>
</feature>
<dbReference type="GO" id="GO:0003341">
    <property type="term" value="P:cilium movement"/>
    <property type="evidence" value="ECO:0000318"/>
    <property type="project" value="GO_Central"/>
</dbReference>
<dbReference type="VEuPathDB" id="TrichDB:TVAG_237760"/>
<evidence type="ECO:0000256" key="12">
    <source>
        <dbReference type="SAM" id="MobiDB-lite"/>
    </source>
</evidence>
<feature type="compositionally biased region" description="Basic and acidic residues" evidence="12">
    <location>
        <begin position="780"/>
        <end position="800"/>
    </location>
</feature>
<accession>A2DCX6</accession>
<feature type="compositionally biased region" description="Basic and acidic residues" evidence="12">
    <location>
        <begin position="939"/>
        <end position="951"/>
    </location>
</feature>
<evidence type="ECO:0000313" key="13">
    <source>
        <dbReference type="EMBL" id="EAY21750.1"/>
    </source>
</evidence>
<evidence type="ECO:0000256" key="11">
    <source>
        <dbReference type="ARBA" id="ARBA00023273"/>
    </source>
</evidence>
<evidence type="ECO:0000256" key="7">
    <source>
        <dbReference type="ARBA" id="ARBA00023017"/>
    </source>
</evidence>
<organism evidence="13 14">
    <name type="scientific">Trichomonas vaginalis (strain ATCC PRA-98 / G3)</name>
    <dbReference type="NCBI Taxonomy" id="412133"/>
    <lineage>
        <taxon>Eukaryota</taxon>
        <taxon>Metamonada</taxon>
        <taxon>Parabasalia</taxon>
        <taxon>Trichomonadida</taxon>
        <taxon>Trichomonadidae</taxon>
        <taxon>Trichomonas</taxon>
    </lineage>
</organism>
<feature type="compositionally biased region" description="Basic and acidic residues" evidence="12">
    <location>
        <begin position="857"/>
        <end position="874"/>
    </location>
</feature>
<dbReference type="PANTHER" id="PTHR12442">
    <property type="entry name" value="DYNEIN INTERMEDIATE CHAIN"/>
    <property type="match status" value="1"/>
</dbReference>
<comment type="subcellular location">
    <subcellularLocation>
        <location evidence="1">Cytoplasm</location>
        <location evidence="1">Cytoskeleton</location>
        <location evidence="1">Cilium axoneme</location>
    </subcellularLocation>
</comment>
<evidence type="ECO:0000256" key="9">
    <source>
        <dbReference type="ARBA" id="ARBA00023175"/>
    </source>
</evidence>
<evidence type="ECO:0000256" key="2">
    <source>
        <dbReference type="ARBA" id="ARBA00011059"/>
    </source>
</evidence>
<protein>
    <submittedName>
        <fullName evidence="13">Intermediate dynein chain, putative</fullName>
    </submittedName>
</protein>
<keyword evidence="10" id="KW-0206">Cytoskeleton</keyword>
<dbReference type="InterPro" id="IPR036322">
    <property type="entry name" value="WD40_repeat_dom_sf"/>
</dbReference>
<feature type="compositionally biased region" description="Basic and acidic residues" evidence="12">
    <location>
        <begin position="810"/>
        <end position="842"/>
    </location>
</feature>
<evidence type="ECO:0000256" key="5">
    <source>
        <dbReference type="ARBA" id="ARBA00022701"/>
    </source>
</evidence>
<dbReference type="SUPFAM" id="SSF50978">
    <property type="entry name" value="WD40 repeat-like"/>
    <property type="match status" value="1"/>
</dbReference>
<sequence length="964" mass="106613">MSNSDTFTYKTWRSHFGRPLNVEVSTKSVFAIPPDPKLRANFADINPFTVETQTALTYSQHTINTEVTQIKQQEVVHTEGSWPPGVDPTDPSSCKNHRNRVDRYPNTVKQIRELAAQVEATAKLNNSIDLFTDHFPHLQAPTAIQDPSIATLSIIRDKFPDRYVSSLSWQDTQSTKRIAICYTPNDLTNPNAHYESFIYNLDCISVPEMEIHPPSPLLCLEYNAKDYNFLVGGMAHGTISLWDVRSGSVPIWTSAIEHSHRGAVHSVKWISSKTAFECVSTSLDGTTMTWDTRKETKPIEVVQLEPNQDLLPQGFAPPFGGTAIDYHTGVPTKYMVGTNEGLVMMVNRKASDPSQRISGVYSNHYGPIYSVRRHPTETKYFLTASDWTVRVYTEDNKTPLICLPSQPRYLTNAVWGNGRTSVIFTANNVGTIEAWDINLSLTAPVCSIQASDSAIRTMAVDNSGELIVAGSANGTAMLLQLNESLRQPLNANEKSNFMSMLSREAKRVKNYDQYLKEQKMRNKQAQSQANKDEGKAAETPFDPAQIEKEFQNALEGKIDQGTEEKRVIIGGDEEQQQQAEAEKEAAEKAAQPAEQPQEKSLSLAGEVGEAVERAKDEKAEEEKKEAAEEKGGLSLKGKLDEAAERAKKEKEEEEKRQAEEEEAKKKAEEEAKKKAEEEAKKKAEEEAAKKKAEEEEAARKKAEEKEAAKKKAEEEAKMRELDIAGKMQDAAEKAEDAIVKDEEGKPEEKLDIKDAIEDAAYEPPKEEEKPLNVQGEINEALERAADEKAEEEKKEAEEKPLNVQGQVNEAIERAADTKAEEEKKEAEEAAKKEEEEKKEAEQPKTSLLGGIGAALDKAAESKAEEEKKEEEKPKTSLLGGIGASLERAAESKAEEEKKEAEEAAAAPDLTLEGALDKAAEEKKPEEPKPNLSIAGALGKVEKDIEENKPADGPKLSIAAGLAGK</sequence>
<feature type="region of interest" description="Disordered" evidence="12">
    <location>
        <begin position="518"/>
        <end position="537"/>
    </location>
</feature>
<feature type="compositionally biased region" description="Basic and acidic residues" evidence="12">
    <location>
        <begin position="914"/>
        <end position="928"/>
    </location>
</feature>
<dbReference type="InterPro" id="IPR015943">
    <property type="entry name" value="WD40/YVTN_repeat-like_dom_sf"/>
</dbReference>
<dbReference type="STRING" id="5722.A2DCX6"/>
<reference evidence="13" key="1">
    <citation type="submission" date="2006-10" db="EMBL/GenBank/DDBJ databases">
        <authorList>
            <person name="Amadeo P."/>
            <person name="Zhao Q."/>
            <person name="Wortman J."/>
            <person name="Fraser-Liggett C."/>
            <person name="Carlton J."/>
        </authorList>
    </citation>
    <scope>NUCLEOTIDE SEQUENCE</scope>
    <source>
        <strain evidence="13">G3</strain>
    </source>
</reference>
<keyword evidence="14" id="KW-1185">Reference proteome</keyword>
<keyword evidence="8" id="KW-0969">Cilium</keyword>
<feature type="compositionally biased region" description="Basic and acidic residues" evidence="12">
    <location>
        <begin position="887"/>
        <end position="901"/>
    </location>
</feature>
<evidence type="ECO:0000256" key="10">
    <source>
        <dbReference type="ARBA" id="ARBA00023212"/>
    </source>
</evidence>
<dbReference type="AlphaFoldDB" id="A2DCX6"/>
<dbReference type="SMART" id="SM00320">
    <property type="entry name" value="WD40"/>
    <property type="match status" value="5"/>
</dbReference>
<reference evidence="13" key="2">
    <citation type="journal article" date="2007" name="Science">
        <title>Draft genome sequence of the sexually transmitted pathogen Trichomonas vaginalis.</title>
        <authorList>
            <person name="Carlton J.M."/>
            <person name="Hirt R.P."/>
            <person name="Silva J.C."/>
            <person name="Delcher A.L."/>
            <person name="Schatz M."/>
            <person name="Zhao Q."/>
            <person name="Wortman J.R."/>
            <person name="Bidwell S.L."/>
            <person name="Alsmark U.C.M."/>
            <person name="Besteiro S."/>
            <person name="Sicheritz-Ponten T."/>
            <person name="Noel C.J."/>
            <person name="Dacks J.B."/>
            <person name="Foster P.G."/>
            <person name="Simillion C."/>
            <person name="Van de Peer Y."/>
            <person name="Miranda-Saavedra D."/>
            <person name="Barton G.J."/>
            <person name="Westrop G.D."/>
            <person name="Mueller S."/>
            <person name="Dessi D."/>
            <person name="Fiori P.L."/>
            <person name="Ren Q."/>
            <person name="Paulsen I."/>
            <person name="Zhang H."/>
            <person name="Bastida-Corcuera F.D."/>
            <person name="Simoes-Barbosa A."/>
            <person name="Brown M.T."/>
            <person name="Hayes R.D."/>
            <person name="Mukherjee M."/>
            <person name="Okumura C.Y."/>
            <person name="Schneider R."/>
            <person name="Smith A.J."/>
            <person name="Vanacova S."/>
            <person name="Villalvazo M."/>
            <person name="Haas B.J."/>
            <person name="Pertea M."/>
            <person name="Feldblyum T.V."/>
            <person name="Utterback T.R."/>
            <person name="Shu C.L."/>
            <person name="Osoegawa K."/>
            <person name="de Jong P.J."/>
            <person name="Hrdy I."/>
            <person name="Horvathova L."/>
            <person name="Zubacova Z."/>
            <person name="Dolezal P."/>
            <person name="Malik S.B."/>
            <person name="Logsdon J.M. Jr."/>
            <person name="Henze K."/>
            <person name="Gupta A."/>
            <person name="Wang C.C."/>
            <person name="Dunne R.L."/>
            <person name="Upcroft J.A."/>
            <person name="Upcroft P."/>
            <person name="White O."/>
            <person name="Salzberg S.L."/>
            <person name="Tang P."/>
            <person name="Chiu C.-H."/>
            <person name="Lee Y.-S."/>
            <person name="Embley T.M."/>
            <person name="Coombs G.H."/>
            <person name="Mottram J.C."/>
            <person name="Tachezy J."/>
            <person name="Fraser-Liggett C.M."/>
            <person name="Johnson P.J."/>
        </authorList>
    </citation>
    <scope>NUCLEOTIDE SEQUENCE [LARGE SCALE GENOMIC DNA]</scope>
    <source>
        <strain evidence="13">G3</strain>
    </source>
</reference>
<dbReference type="GO" id="GO:0036157">
    <property type="term" value="C:outer dynein arm"/>
    <property type="evidence" value="ECO:0000318"/>
    <property type="project" value="GO_Central"/>
</dbReference>
<feature type="compositionally biased region" description="Basic and acidic residues" evidence="12">
    <location>
        <begin position="610"/>
        <end position="756"/>
    </location>
</feature>
<keyword evidence="9" id="KW-0505">Motor protein</keyword>
<evidence type="ECO:0000256" key="3">
    <source>
        <dbReference type="ARBA" id="ARBA00022490"/>
    </source>
</evidence>
<dbReference type="PANTHER" id="PTHR12442:SF7">
    <property type="entry name" value="DYNEIN AXONEMAL INTERMEDIATE CHAIN 2"/>
    <property type="match status" value="1"/>
</dbReference>
<keyword evidence="11" id="KW-0966">Cell projection</keyword>
<gene>
    <name evidence="13" type="ORF">TVAG_237760</name>
</gene>
<keyword evidence="7" id="KW-0243">Dynein</keyword>
<evidence type="ECO:0000256" key="4">
    <source>
        <dbReference type="ARBA" id="ARBA00022574"/>
    </source>
</evidence>
<evidence type="ECO:0000256" key="6">
    <source>
        <dbReference type="ARBA" id="ARBA00022737"/>
    </source>
</evidence>
<dbReference type="RefSeq" id="XP_001582736.1">
    <property type="nucleotide sequence ID" value="XM_001582686.1"/>
</dbReference>
<dbReference type="FunFam" id="2.130.10.10:FF:000745">
    <property type="entry name" value="Dynein, putative"/>
    <property type="match status" value="1"/>
</dbReference>
<dbReference type="InterPro" id="IPR050687">
    <property type="entry name" value="Dynein_IC"/>
</dbReference>
<dbReference type="InParanoid" id="A2DCX6"/>
<keyword evidence="5" id="KW-0493">Microtubule</keyword>
<evidence type="ECO:0000256" key="8">
    <source>
        <dbReference type="ARBA" id="ARBA00023069"/>
    </source>
</evidence>
<feature type="region of interest" description="Disordered" evidence="12">
    <location>
        <begin position="573"/>
        <end position="964"/>
    </location>
</feature>
<dbReference type="InterPro" id="IPR001680">
    <property type="entry name" value="WD40_rpt"/>
</dbReference>
<proteinExistence type="inferred from homology"/>
<dbReference type="KEGG" id="tva:5467302"/>
<comment type="similarity">
    <text evidence="2">Belongs to the dynein intermediate chain family.</text>
</comment>
<dbReference type="OrthoDB" id="366230at2759"/>
<dbReference type="eggNOG" id="KOG1587">
    <property type="taxonomic scope" value="Eukaryota"/>
</dbReference>
<feature type="region of interest" description="Disordered" evidence="12">
    <location>
        <begin position="79"/>
        <end position="100"/>
    </location>
</feature>
<dbReference type="Pfam" id="PF00400">
    <property type="entry name" value="WD40"/>
    <property type="match status" value="1"/>
</dbReference>
<dbReference type="GO" id="GO:0036158">
    <property type="term" value="P:outer dynein arm assembly"/>
    <property type="evidence" value="ECO:0000318"/>
    <property type="project" value="GO_Central"/>
</dbReference>
<keyword evidence="6" id="KW-0677">Repeat</keyword>
<dbReference type="EMBL" id="DS113188">
    <property type="protein sequence ID" value="EAY21750.1"/>
    <property type="molecule type" value="Genomic_DNA"/>
</dbReference>
<keyword evidence="3" id="KW-0963">Cytoplasm</keyword>
<dbReference type="GO" id="GO:0005874">
    <property type="term" value="C:microtubule"/>
    <property type="evidence" value="ECO:0007669"/>
    <property type="project" value="UniProtKB-KW"/>
</dbReference>
<dbReference type="Gene3D" id="2.130.10.10">
    <property type="entry name" value="YVTN repeat-like/Quinoprotein amine dehydrogenase"/>
    <property type="match status" value="2"/>
</dbReference>
<name>A2DCX6_TRIV3</name>